<dbReference type="PANTHER" id="PTHR30473:SF1">
    <property type="entry name" value="PHOH-LIKE PROTEIN"/>
    <property type="match status" value="1"/>
</dbReference>
<dbReference type="Proteomes" id="UP001466331">
    <property type="component" value="Unassembled WGS sequence"/>
</dbReference>
<evidence type="ECO:0000256" key="4">
    <source>
        <dbReference type="ARBA" id="ARBA00022741"/>
    </source>
</evidence>
<evidence type="ECO:0000256" key="2">
    <source>
        <dbReference type="ARBA" id="ARBA00010393"/>
    </source>
</evidence>
<comment type="caution">
    <text evidence="8">The sequence shown here is derived from an EMBL/GenBank/DDBJ whole genome shotgun (WGS) entry which is preliminary data.</text>
</comment>
<sequence>MVTDASNGHSVVVSSGDVLSALCGPQDRNLVLFESLLGEPVRCRGNELIVFSNDEFKVDVFKRVVDELIYHIKRGHLPGRHFIESLFDSAFNGRELSILKNVSVAIPGSKSRVFPKSYSQAVYLEAVRRYPMVFSIGPAGTGKTFLAVAMALEELMARRIRKLVLTRPVVEAGERLGFLPGDLAQKINPYLKPLYDAIDALISPEAYQRLEEQRMVEIIPLAYMRGRSLDNSFIILDEAQNTTKEQMKMFLTRLGQNSRAVITGDVTQVDLPDVSRSGLVHAEKILSGIDEICFCYFSRDDVVRHPLVKKIIEAYEREV</sequence>
<evidence type="ECO:0000256" key="1">
    <source>
        <dbReference type="ARBA" id="ARBA00004496"/>
    </source>
</evidence>
<evidence type="ECO:0000256" key="6">
    <source>
        <dbReference type="ARBA" id="ARBA00039970"/>
    </source>
</evidence>
<gene>
    <name evidence="8" type="ORF">WKV44_08290</name>
</gene>
<dbReference type="InterPro" id="IPR003714">
    <property type="entry name" value="PhoH"/>
</dbReference>
<keyword evidence="5" id="KW-0067">ATP-binding</keyword>
<dbReference type="Gene3D" id="3.40.50.300">
    <property type="entry name" value="P-loop containing nucleotide triphosphate hydrolases"/>
    <property type="match status" value="1"/>
</dbReference>
<comment type="subcellular location">
    <subcellularLocation>
        <location evidence="1">Cytoplasm</location>
    </subcellularLocation>
</comment>
<organism evidence="8 9">
    <name type="scientific">Rarispira pelagica</name>
    <dbReference type="NCBI Taxonomy" id="3141764"/>
    <lineage>
        <taxon>Bacteria</taxon>
        <taxon>Pseudomonadati</taxon>
        <taxon>Spirochaetota</taxon>
        <taxon>Spirochaetia</taxon>
        <taxon>Winmispirales</taxon>
        <taxon>Winmispiraceae</taxon>
        <taxon>Rarispira</taxon>
    </lineage>
</organism>
<evidence type="ECO:0000256" key="5">
    <source>
        <dbReference type="ARBA" id="ARBA00022840"/>
    </source>
</evidence>
<comment type="similarity">
    <text evidence="2">Belongs to the PhoH family.</text>
</comment>
<proteinExistence type="inferred from homology"/>
<accession>A0ABU9UEF3</accession>
<dbReference type="EMBL" id="JBCHKQ010000004">
    <property type="protein sequence ID" value="MEM5948542.1"/>
    <property type="molecule type" value="Genomic_DNA"/>
</dbReference>
<dbReference type="PANTHER" id="PTHR30473">
    <property type="entry name" value="PROTEIN PHOH"/>
    <property type="match status" value="1"/>
</dbReference>
<dbReference type="RefSeq" id="WP_420069994.1">
    <property type="nucleotide sequence ID" value="NZ_JBCHKQ010000004.1"/>
</dbReference>
<keyword evidence="3" id="KW-0963">Cytoplasm</keyword>
<dbReference type="Pfam" id="PF02562">
    <property type="entry name" value="PhoH"/>
    <property type="match status" value="1"/>
</dbReference>
<evidence type="ECO:0000256" key="3">
    <source>
        <dbReference type="ARBA" id="ARBA00022490"/>
    </source>
</evidence>
<dbReference type="InterPro" id="IPR027417">
    <property type="entry name" value="P-loop_NTPase"/>
</dbReference>
<dbReference type="SUPFAM" id="SSF52540">
    <property type="entry name" value="P-loop containing nucleoside triphosphate hydrolases"/>
    <property type="match status" value="1"/>
</dbReference>
<keyword evidence="4" id="KW-0547">Nucleotide-binding</keyword>
<evidence type="ECO:0000259" key="7">
    <source>
        <dbReference type="Pfam" id="PF02562"/>
    </source>
</evidence>
<keyword evidence="9" id="KW-1185">Reference proteome</keyword>
<dbReference type="InterPro" id="IPR051451">
    <property type="entry name" value="PhoH2-like"/>
</dbReference>
<name>A0ABU9UEF3_9SPIR</name>
<protein>
    <recommendedName>
        <fullName evidence="6">PhoH-like protein</fullName>
    </recommendedName>
</protein>
<feature type="domain" description="PhoH-like protein" evidence="7">
    <location>
        <begin position="113"/>
        <end position="316"/>
    </location>
</feature>
<evidence type="ECO:0000313" key="8">
    <source>
        <dbReference type="EMBL" id="MEM5948542.1"/>
    </source>
</evidence>
<reference evidence="8 9" key="1">
    <citation type="submission" date="2024-03" db="EMBL/GenBank/DDBJ databases">
        <title>Ignisphaera cupida sp. nov., a hyperthermophilic hydrolytic archaeon from a hot spring of Kamchatka, and proposal of Ignisphaeraceae fam. nov.</title>
        <authorList>
            <person name="Podosokorskaya O.A."/>
            <person name="Elcheninov A.G."/>
            <person name="Maltseva A.I."/>
            <person name="Zayulina K.S."/>
            <person name="Novikov A."/>
            <person name="Merkel A.Y."/>
        </authorList>
    </citation>
    <scope>NUCLEOTIDE SEQUENCE [LARGE SCALE GENOMIC DNA]</scope>
    <source>
        <strain evidence="8 9">38H-sp</strain>
    </source>
</reference>
<evidence type="ECO:0000313" key="9">
    <source>
        <dbReference type="Proteomes" id="UP001466331"/>
    </source>
</evidence>